<dbReference type="AlphaFoldDB" id="A0AAV0AWF6"/>
<dbReference type="Proteomes" id="UP001153365">
    <property type="component" value="Unassembled WGS sequence"/>
</dbReference>
<feature type="chain" id="PRO_5043919842" evidence="1">
    <location>
        <begin position="16"/>
        <end position="263"/>
    </location>
</feature>
<reference evidence="2" key="1">
    <citation type="submission" date="2022-06" db="EMBL/GenBank/DDBJ databases">
        <authorList>
            <consortium name="SYNGENTA / RWTH Aachen University"/>
        </authorList>
    </citation>
    <scope>NUCLEOTIDE SEQUENCE</scope>
</reference>
<evidence type="ECO:0000313" key="2">
    <source>
        <dbReference type="EMBL" id="CAH7673544.1"/>
    </source>
</evidence>
<evidence type="ECO:0000256" key="1">
    <source>
        <dbReference type="SAM" id="SignalP"/>
    </source>
</evidence>
<name>A0AAV0AWF6_PHAPC</name>
<protein>
    <submittedName>
        <fullName evidence="2">Uncharacterized protein</fullName>
    </submittedName>
</protein>
<gene>
    <name evidence="2" type="ORF">PPACK8108_LOCUS8417</name>
</gene>
<organism evidence="2 3">
    <name type="scientific">Phakopsora pachyrhizi</name>
    <name type="common">Asian soybean rust disease fungus</name>
    <dbReference type="NCBI Taxonomy" id="170000"/>
    <lineage>
        <taxon>Eukaryota</taxon>
        <taxon>Fungi</taxon>
        <taxon>Dikarya</taxon>
        <taxon>Basidiomycota</taxon>
        <taxon>Pucciniomycotina</taxon>
        <taxon>Pucciniomycetes</taxon>
        <taxon>Pucciniales</taxon>
        <taxon>Phakopsoraceae</taxon>
        <taxon>Phakopsora</taxon>
    </lineage>
</organism>
<evidence type="ECO:0000313" key="3">
    <source>
        <dbReference type="Proteomes" id="UP001153365"/>
    </source>
</evidence>
<keyword evidence="3" id="KW-1185">Reference proteome</keyword>
<keyword evidence="1" id="KW-0732">Signal</keyword>
<feature type="signal peptide" evidence="1">
    <location>
        <begin position="1"/>
        <end position="15"/>
    </location>
</feature>
<sequence>MRTGWMSLMIGGLEGIVPLWIDQESDSRNYCNLNPSENRTDKRIFAGRIEISDLNNKAEMLRELGPASFVMRRPSEVQQTAQESNRHLRLKSDERIKPRKEQQEQQLEWNNLDKKGECYKVVGVMDGHRKVLCTAGQIVSLEANNIQEGDISTAKIQYVCWPVEWSENLPSDGSNPFRDEDDLLDDKTDRKVKRENWPTCVVVCGLIELNSRCWWMEFEGDLRYLKLSTEGMEYEQRWKDMEPRHRLELCAVQVMGAGAQAQY</sequence>
<proteinExistence type="predicted"/>
<comment type="caution">
    <text evidence="2">The sequence shown here is derived from an EMBL/GenBank/DDBJ whole genome shotgun (WGS) entry which is preliminary data.</text>
</comment>
<dbReference type="EMBL" id="CALTRL010001743">
    <property type="protein sequence ID" value="CAH7673544.1"/>
    <property type="molecule type" value="Genomic_DNA"/>
</dbReference>
<accession>A0AAV0AWF6</accession>